<dbReference type="Proteomes" id="UP000070444">
    <property type="component" value="Unassembled WGS sequence"/>
</dbReference>
<keyword evidence="2" id="KW-1185">Reference proteome</keyword>
<dbReference type="EMBL" id="KQ964694">
    <property type="protein sequence ID" value="KXN66743.1"/>
    <property type="molecule type" value="Genomic_DNA"/>
</dbReference>
<protein>
    <recommendedName>
        <fullName evidence="3">F-box domain-containing protein</fullName>
    </recommendedName>
</protein>
<name>A0A137NV97_CONC2</name>
<evidence type="ECO:0000313" key="1">
    <source>
        <dbReference type="EMBL" id="KXN66743.1"/>
    </source>
</evidence>
<dbReference type="AlphaFoldDB" id="A0A137NV97"/>
<evidence type="ECO:0008006" key="3">
    <source>
        <dbReference type="Google" id="ProtNLM"/>
    </source>
</evidence>
<dbReference type="SUPFAM" id="SSF52047">
    <property type="entry name" value="RNI-like"/>
    <property type="match status" value="1"/>
</dbReference>
<proteinExistence type="predicted"/>
<organism evidence="1 2">
    <name type="scientific">Conidiobolus coronatus (strain ATCC 28846 / CBS 209.66 / NRRL 28638)</name>
    <name type="common">Delacroixia coronata</name>
    <dbReference type="NCBI Taxonomy" id="796925"/>
    <lineage>
        <taxon>Eukaryota</taxon>
        <taxon>Fungi</taxon>
        <taxon>Fungi incertae sedis</taxon>
        <taxon>Zoopagomycota</taxon>
        <taxon>Entomophthoromycotina</taxon>
        <taxon>Entomophthoromycetes</taxon>
        <taxon>Entomophthorales</taxon>
        <taxon>Ancylistaceae</taxon>
        <taxon>Conidiobolus</taxon>
    </lineage>
</organism>
<dbReference type="InterPro" id="IPR032675">
    <property type="entry name" value="LRR_dom_sf"/>
</dbReference>
<accession>A0A137NV97</accession>
<sequence length="423" mass="50725">MYLKQLNKDQYASWKHLPDTNTLLEYLGRRDFIELSKCCKRYRNQLERRVLEKLHLGRWRDDNMEIYDELKDSKNSNKILEFLKTDLGRKLKFVNKFDLDIKVDCSFAEIFVKYLPNIKTLIWNDFSEWDNEYEKNLITILNSVEHLKHVELCYGGTNPGNYSTKKQIFPKSLKSLNIYFYEDYYPYYFRDFGYYDYVCTYETLDNSYTNLHSLKIVSNRMLQNLSYGMPNLQEVKIQDVSKLDESKLVSFLKANPQIRKLETKYIKISVEILKTIISLKFLEYWYCHAWGWENIFNSIPSNYSIKHLKINNPIPAPQILQLINSCKGLIILELEHYYKLRELNLAKLDIRVNKLKLPDNYFTSSIIKEFDSSRLFDQIHFYKDAPVEKLADKYNYIIYKLKNYKFIPLISGSWTLKLINKIE</sequence>
<reference evidence="1 2" key="1">
    <citation type="journal article" date="2015" name="Genome Biol. Evol.">
        <title>Phylogenomic analyses indicate that early fungi evolved digesting cell walls of algal ancestors of land plants.</title>
        <authorList>
            <person name="Chang Y."/>
            <person name="Wang S."/>
            <person name="Sekimoto S."/>
            <person name="Aerts A.L."/>
            <person name="Choi C."/>
            <person name="Clum A."/>
            <person name="LaButti K.M."/>
            <person name="Lindquist E.A."/>
            <person name="Yee Ngan C."/>
            <person name="Ohm R.A."/>
            <person name="Salamov A.A."/>
            <person name="Grigoriev I.V."/>
            <person name="Spatafora J.W."/>
            <person name="Berbee M.L."/>
        </authorList>
    </citation>
    <scope>NUCLEOTIDE SEQUENCE [LARGE SCALE GENOMIC DNA]</scope>
    <source>
        <strain evidence="1 2">NRRL 28638</strain>
    </source>
</reference>
<gene>
    <name evidence="1" type="ORF">CONCODRAFT_11353</name>
</gene>
<dbReference type="Gene3D" id="3.80.10.10">
    <property type="entry name" value="Ribonuclease Inhibitor"/>
    <property type="match status" value="1"/>
</dbReference>
<evidence type="ECO:0000313" key="2">
    <source>
        <dbReference type="Proteomes" id="UP000070444"/>
    </source>
</evidence>